<reference evidence="1 2" key="1">
    <citation type="submission" date="2010-04" db="EMBL/GenBank/DDBJ databases">
        <title>Complete sequence of chromosome 1 of Burkholderia sp. CCGE1002.</title>
        <authorList>
            <consortium name="US DOE Joint Genome Institute"/>
            <person name="Lucas S."/>
            <person name="Copeland A."/>
            <person name="Lapidus A."/>
            <person name="Cheng J.-F."/>
            <person name="Bruce D."/>
            <person name="Goodwin L."/>
            <person name="Pitluck S."/>
            <person name="Chertkov O."/>
            <person name="Detter J.C."/>
            <person name="Han C."/>
            <person name="Tapia R."/>
            <person name="Land M."/>
            <person name="Hauser L."/>
            <person name="Kyrpides N."/>
            <person name="Ovchinnikova G."/>
            <person name="Martinez-Romero E."/>
            <person name="Hernandez M.A.R."/>
            <person name="Tiedje J.M."/>
            <person name="Woyke T."/>
        </authorList>
    </citation>
    <scope>NUCLEOTIDE SEQUENCE [LARGE SCALE GENOMIC DNA]</scope>
    <source>
        <strain evidence="1 2">CCGE1002</strain>
    </source>
</reference>
<sequence length="484" mass="52521">MYTLAEHESPKFAEFLSLTKPWQGAYTDATFSFIAVKDGGRLRLVQGHVILPSNAVPQALQLQTPSVCACAVSLSTLGLDCEALIHALLRDELETPIGTLSLIEQEGVGPQDISVYFPRYPDDFNSSREHALSLTLSCGRMPFGSRQAEFRNDLRTAQQPYDSIVELANELWLKPLRWDTCTLDISAHSPVAIDLTREIIGGKVRLALLALRGIDVTPARFGYRVVATGSVVQRRTLAATELAWSAGAGERIQVGEIDVCVPDGAIVQCFASYDGLLLQQGFVVQPGILPNVRRMTHEVFDPALENTKKCLFDAKTQKQDARNLEAGVANLLYMLGFAVDPLFGKPQSNNPDLIATTPSGDVLVVECTTAAIDIEGKLSKLLARTAALREKLAETGNSHIRCLPVTVTSLAEPAITNMEEAVKARILVVSAEDLGRALDSTMVPQNADALFNEKWHTLNPPPDPLFPDGIQPVSLPLSNSSSTI</sequence>
<evidence type="ECO:0000313" key="2">
    <source>
        <dbReference type="Proteomes" id="UP000002190"/>
    </source>
</evidence>
<gene>
    <name evidence="1" type="ordered locus">BC1002_0449</name>
</gene>
<dbReference type="EMBL" id="CP002013">
    <property type="protein sequence ID" value="ADG14550.1"/>
    <property type="molecule type" value="Genomic_DNA"/>
</dbReference>
<dbReference type="KEGG" id="bge:BC1002_0449"/>
<dbReference type="Proteomes" id="UP000002190">
    <property type="component" value="Chromosome 1"/>
</dbReference>
<dbReference type="HOGENOM" id="CLU_573494_0_0_4"/>
<evidence type="ECO:0000313" key="1">
    <source>
        <dbReference type="EMBL" id="ADG14550.1"/>
    </source>
</evidence>
<proteinExistence type="predicted"/>
<dbReference type="STRING" id="640511.BC1002_0449"/>
<name>D5WBZ5_PARAM</name>
<dbReference type="AlphaFoldDB" id="D5WBZ5"/>
<organism evidence="1 2">
    <name type="scientific">Paraburkholderia atlantica</name>
    <dbReference type="NCBI Taxonomy" id="2654982"/>
    <lineage>
        <taxon>Bacteria</taxon>
        <taxon>Pseudomonadati</taxon>
        <taxon>Pseudomonadota</taxon>
        <taxon>Betaproteobacteria</taxon>
        <taxon>Burkholderiales</taxon>
        <taxon>Burkholderiaceae</taxon>
        <taxon>Paraburkholderia</taxon>
    </lineage>
</organism>
<accession>D5WBZ5</accession>
<dbReference type="eggNOG" id="ENOG5030N58">
    <property type="taxonomic scope" value="Bacteria"/>
</dbReference>
<reference evidence="1 2" key="2">
    <citation type="journal article" date="2012" name="J. Bacteriol.">
        <title>Genome Sequences of Burkholderia sp. Strains CCGE1002 and H160, Isolated from Legume Nodules in Mexico and Brazil.</title>
        <authorList>
            <person name="Ormeno-Orrillo E."/>
            <person name="Rogel M.A."/>
            <person name="Chueire L.M."/>
            <person name="Tiedje J.M."/>
            <person name="Martinez-Romero E."/>
            <person name="Hungria M."/>
        </authorList>
    </citation>
    <scope>NUCLEOTIDE SEQUENCE [LARGE SCALE GENOMIC DNA]</scope>
    <source>
        <strain evidence="1 2">CCGE1002</strain>
    </source>
</reference>
<protein>
    <submittedName>
        <fullName evidence="1">Uncharacterized protein</fullName>
    </submittedName>
</protein>